<dbReference type="RefSeq" id="WP_345767045.1">
    <property type="nucleotide sequence ID" value="NZ_CP154834.1"/>
</dbReference>
<feature type="domain" description="TonB-dependent receptor plug" evidence="8">
    <location>
        <begin position="48"/>
        <end position="155"/>
    </location>
</feature>
<name>A0AAU6WRH7_9FLAO</name>
<dbReference type="InterPro" id="IPR023997">
    <property type="entry name" value="TonB-dep_OMP_SusC/RagA_CS"/>
</dbReference>
<accession>A0AAU6WRH7</accession>
<proteinExistence type="inferred from homology"/>
<comment type="subcellular location">
    <subcellularLocation>
        <location evidence="1 7">Cell outer membrane</location>
        <topology evidence="1 7">Multi-pass membrane protein</topology>
    </subcellularLocation>
</comment>
<evidence type="ECO:0000313" key="10">
    <source>
        <dbReference type="Proteomes" id="UP001463665"/>
    </source>
</evidence>
<keyword evidence="3 7" id="KW-1134">Transmembrane beta strand</keyword>
<evidence type="ECO:0000259" key="8">
    <source>
        <dbReference type="Pfam" id="PF07715"/>
    </source>
</evidence>
<dbReference type="EMBL" id="CP154834">
    <property type="protein sequence ID" value="XAO75256.1"/>
    <property type="molecule type" value="Genomic_DNA"/>
</dbReference>
<evidence type="ECO:0000256" key="7">
    <source>
        <dbReference type="PROSITE-ProRule" id="PRU01360"/>
    </source>
</evidence>
<dbReference type="InterPro" id="IPR012910">
    <property type="entry name" value="Plug_dom"/>
</dbReference>
<dbReference type="PROSITE" id="PS52016">
    <property type="entry name" value="TONB_DEPENDENT_REC_3"/>
    <property type="match status" value="1"/>
</dbReference>
<evidence type="ECO:0000256" key="5">
    <source>
        <dbReference type="ARBA" id="ARBA00023136"/>
    </source>
</evidence>
<dbReference type="InterPro" id="IPR036942">
    <property type="entry name" value="Beta-barrel_TonB_sf"/>
</dbReference>
<dbReference type="NCBIfam" id="TIGR04057">
    <property type="entry name" value="SusC_RagA_signa"/>
    <property type="match status" value="1"/>
</dbReference>
<dbReference type="Pfam" id="PF07715">
    <property type="entry name" value="Plug"/>
    <property type="match status" value="1"/>
</dbReference>
<keyword evidence="6 7" id="KW-0998">Cell outer membrane</keyword>
<keyword evidence="10" id="KW-1185">Reference proteome</keyword>
<dbReference type="GO" id="GO:0009279">
    <property type="term" value="C:cell outer membrane"/>
    <property type="evidence" value="ECO:0007669"/>
    <property type="project" value="UniProtKB-SubCell"/>
</dbReference>
<organism evidence="9 10">
    <name type="scientific">Chryseobacterium endophyticum</name>
    <dbReference type="NCBI Taxonomy" id="1854762"/>
    <lineage>
        <taxon>Bacteria</taxon>
        <taxon>Pseudomonadati</taxon>
        <taxon>Bacteroidota</taxon>
        <taxon>Flavobacteriia</taxon>
        <taxon>Flavobacteriales</taxon>
        <taxon>Weeksellaceae</taxon>
        <taxon>Chryseobacterium group</taxon>
        <taxon>Chryseobacterium</taxon>
    </lineage>
</organism>
<dbReference type="InterPro" id="IPR023996">
    <property type="entry name" value="TonB-dep_OMP_SusC/RagA"/>
</dbReference>
<dbReference type="Proteomes" id="UP001463665">
    <property type="component" value="Chromosome"/>
</dbReference>
<keyword evidence="2 7" id="KW-0813">Transport</keyword>
<dbReference type="SUPFAM" id="SSF56935">
    <property type="entry name" value="Porins"/>
    <property type="match status" value="1"/>
</dbReference>
<protein>
    <submittedName>
        <fullName evidence="9">SusC/RagA family TonB-linked outer membrane protein</fullName>
    </submittedName>
</protein>
<dbReference type="AlphaFoldDB" id="A0AAU6WRH7"/>
<dbReference type="InterPro" id="IPR037066">
    <property type="entry name" value="Plug_dom_sf"/>
</dbReference>
<comment type="similarity">
    <text evidence="7">Belongs to the TonB-dependent receptor family.</text>
</comment>
<dbReference type="Gene3D" id="2.40.170.20">
    <property type="entry name" value="TonB-dependent receptor, beta-barrel domain"/>
    <property type="match status" value="1"/>
</dbReference>
<sequence>MSVKLKVITIGACFFLGEIVSAQQKRNDTINTREIEEVVVVAYGKQKKETVVGSNTLISAKKLEQRSITNIAQAIDGAGPGIQVSTSTGQPGSAPSVRIRGFSSVNLSNEPLYVVDGSPYPTGIAFLNPNDIESMTILKDAASTSLYGSSAANGVVLITTKKGKRGRDVINFTALTGVTERAIPEYDRVNAYQYYPLVWESLRNGYRTSNPTATVATANAYASNNLITVLKNNVFNVPDNQLVVDGVLNPNASLKYTDLDWQKDLVKKGFRQSYDLNYSGGTDKTTYFASIGYLNETGYIIKSDYERLTSRLNIDSQMKDWLKVGVNLSAASSFGNNAVDGASNNSSYINPFSWTRSMGPIYSPYAHDANGNTLYDADGQKVYDITAIRGADAASGRHVIQETLLNKDFSKTFLINSRSYAEFKLAKGLTATMNVAYDIRNFKNSTYTNKIIGDAAPAGAASRTAVTNQTITFNQIINYRKSFGNHNFDLTGGHESIKYIYEYLYGYKQGQVASDNDELVNFITPTSLTSQTDNYRKESYFARLNYDFSEKYLLSGSIRTDGSSRFAPDRRWGTFWSVGAGWRVNKEAFLANVKFVNDFKIRGSYGEVGNDQNFTNSALSYYAYQSLYSLGYNNATEAGILLGLVSDPNITWETNKQFDIGVDFAFWNNRISGSIEYYKRSTTDLIFAVPTPVSVGVPGNSIYTNVGDMFNKGIEATLNLSVIKSNDFGWDLTANASTIKNELTRLPDGQTQIINGTKKLMVGQSIYDYWLRQWYGVDPSDGSPLFLVDDAYANTTATDIRTVNGVLVTTNYTKAKYDYSGSAIPKLYGSFGTTLRYKNLSLNTMFTYQIGGKTYDSNYASLMSAYTQGGALSTDILNRWTTPGQITDVPRMDATTYISSNAASSRWLVNSDFISLRSASLAYTFDVEDISQYGIRGLKLFVSGENIWSKTARKGLEPVQSFNGTTTNRYTPARIYSLGLNVTF</sequence>
<evidence type="ECO:0000256" key="2">
    <source>
        <dbReference type="ARBA" id="ARBA00022448"/>
    </source>
</evidence>
<evidence type="ECO:0000256" key="4">
    <source>
        <dbReference type="ARBA" id="ARBA00022692"/>
    </source>
</evidence>
<evidence type="ECO:0000256" key="3">
    <source>
        <dbReference type="ARBA" id="ARBA00022452"/>
    </source>
</evidence>
<reference evidence="9 10" key="1">
    <citation type="submission" date="2024-04" db="EMBL/GenBank/DDBJ databases">
        <title>Genome sequencing and assembly of rice foliar adapted Chryseobacterium endophyticum OsEnb-ALM-A6.</title>
        <authorList>
            <person name="Kumar S."/>
            <person name="Javed M."/>
            <person name="Chouhan V."/>
            <person name="Charishma K."/>
            <person name="Patel A."/>
            <person name="Kumar M."/>
            <person name="Sahu K.P."/>
            <person name="Kumar A."/>
        </authorList>
    </citation>
    <scope>NUCLEOTIDE SEQUENCE [LARGE SCALE GENOMIC DNA]</scope>
    <source>
        <strain evidence="9 10">OsEnb-ALM-A6</strain>
    </source>
</reference>
<keyword evidence="5 7" id="KW-0472">Membrane</keyword>
<evidence type="ECO:0000256" key="1">
    <source>
        <dbReference type="ARBA" id="ARBA00004571"/>
    </source>
</evidence>
<keyword evidence="4 7" id="KW-0812">Transmembrane</keyword>
<dbReference type="InterPro" id="IPR039426">
    <property type="entry name" value="TonB-dep_rcpt-like"/>
</dbReference>
<dbReference type="NCBIfam" id="TIGR04056">
    <property type="entry name" value="OMP_RagA_SusC"/>
    <property type="match status" value="1"/>
</dbReference>
<dbReference type="Gene3D" id="2.170.130.10">
    <property type="entry name" value="TonB-dependent receptor, plug domain"/>
    <property type="match status" value="1"/>
</dbReference>
<evidence type="ECO:0000313" key="9">
    <source>
        <dbReference type="EMBL" id="XAO75256.1"/>
    </source>
</evidence>
<gene>
    <name evidence="9" type="ORF">AAFP95_04650</name>
</gene>
<evidence type="ECO:0000256" key="6">
    <source>
        <dbReference type="ARBA" id="ARBA00023237"/>
    </source>
</evidence>